<keyword evidence="2" id="KW-1185">Reference proteome</keyword>
<dbReference type="EMBL" id="JBHSWD010000001">
    <property type="protein sequence ID" value="MFC6590723.1"/>
    <property type="molecule type" value="Genomic_DNA"/>
</dbReference>
<dbReference type="PRINTS" id="PR00377">
    <property type="entry name" value="IMPHPHTASES"/>
</dbReference>
<dbReference type="Proteomes" id="UP001596297">
    <property type="component" value="Unassembled WGS sequence"/>
</dbReference>
<dbReference type="RefSeq" id="WP_380081740.1">
    <property type="nucleotide sequence ID" value="NZ_JBHSWD010000001.1"/>
</dbReference>
<comment type="caution">
    <text evidence="1">The sequence shown here is derived from an EMBL/GenBank/DDBJ whole genome shotgun (WGS) entry which is preliminary data.</text>
</comment>
<organism evidence="1 2">
    <name type="scientific">Deinococcus lacus</name>
    <dbReference type="NCBI Taxonomy" id="392561"/>
    <lineage>
        <taxon>Bacteria</taxon>
        <taxon>Thermotogati</taxon>
        <taxon>Deinococcota</taxon>
        <taxon>Deinococci</taxon>
        <taxon>Deinococcales</taxon>
        <taxon>Deinococcaceae</taxon>
        <taxon>Deinococcus</taxon>
    </lineage>
</organism>
<dbReference type="InterPro" id="IPR000760">
    <property type="entry name" value="Inositol_monophosphatase-like"/>
</dbReference>
<protein>
    <submittedName>
        <fullName evidence="1">3'(2'),5'-bisphosphate nucleotidase CysQ</fullName>
    </submittedName>
</protein>
<proteinExistence type="predicted"/>
<evidence type="ECO:0000313" key="2">
    <source>
        <dbReference type="Proteomes" id="UP001596297"/>
    </source>
</evidence>
<dbReference type="Pfam" id="PF00459">
    <property type="entry name" value="Inositol_P"/>
    <property type="match status" value="1"/>
</dbReference>
<accession>A0ABW1Y958</accession>
<dbReference type="Gene3D" id="3.30.540.10">
    <property type="entry name" value="Fructose-1,6-Bisphosphatase, subunit A, domain 1"/>
    <property type="match status" value="1"/>
</dbReference>
<reference evidence="2" key="1">
    <citation type="journal article" date="2019" name="Int. J. Syst. Evol. Microbiol.">
        <title>The Global Catalogue of Microorganisms (GCM) 10K type strain sequencing project: providing services to taxonomists for standard genome sequencing and annotation.</title>
        <authorList>
            <consortium name="The Broad Institute Genomics Platform"/>
            <consortium name="The Broad Institute Genome Sequencing Center for Infectious Disease"/>
            <person name="Wu L."/>
            <person name="Ma J."/>
        </authorList>
    </citation>
    <scope>NUCLEOTIDE SEQUENCE [LARGE SCALE GENOMIC DNA]</scope>
    <source>
        <strain evidence="2">CGMCC 1.15772</strain>
    </source>
</reference>
<dbReference type="PANTHER" id="PTHR20854:SF4">
    <property type="entry name" value="INOSITOL-1-MONOPHOSPHATASE-RELATED"/>
    <property type="match status" value="1"/>
</dbReference>
<dbReference type="PANTHER" id="PTHR20854">
    <property type="entry name" value="INOSITOL MONOPHOSPHATASE"/>
    <property type="match status" value="1"/>
</dbReference>
<sequence length="133" mass="14020">MERELETACRLALAAGEVLREYLRRGVTVEHKTGPEDPVTEADRAASRLILDGLAAAFPEDGLLSEEELGAQTTHADRPRVWIVDPLDGTRNYVGGEPGYAVSIGLCVQGEPVLGAVYAPATDELFAGTAAGG</sequence>
<dbReference type="SUPFAM" id="SSF56655">
    <property type="entry name" value="Carbohydrate phosphatase"/>
    <property type="match status" value="1"/>
</dbReference>
<evidence type="ECO:0000313" key="1">
    <source>
        <dbReference type="EMBL" id="MFC6590723.1"/>
    </source>
</evidence>
<name>A0ABW1Y958_9DEIO</name>
<gene>
    <name evidence="1" type="ORF">ACFP81_00830</name>
</gene>